<accession>A0A6J4N426</accession>
<evidence type="ECO:0008006" key="4">
    <source>
        <dbReference type="Google" id="ProtNLM"/>
    </source>
</evidence>
<protein>
    <recommendedName>
        <fullName evidence="4">DUF4331 domain-containing protein</fullName>
    </recommendedName>
</protein>
<dbReference type="PROSITE" id="PS51257">
    <property type="entry name" value="PROKAR_LIPOPROTEIN"/>
    <property type="match status" value="1"/>
</dbReference>
<feature type="signal peptide" evidence="2">
    <location>
        <begin position="1"/>
        <end position="22"/>
    </location>
</feature>
<dbReference type="InterPro" id="IPR025566">
    <property type="entry name" value="DUF4331"/>
</dbReference>
<feature type="region of interest" description="Disordered" evidence="1">
    <location>
        <begin position="186"/>
        <end position="206"/>
    </location>
</feature>
<feature type="chain" id="PRO_5026682507" description="DUF4331 domain-containing protein" evidence="2">
    <location>
        <begin position="23"/>
        <end position="215"/>
    </location>
</feature>
<evidence type="ECO:0000256" key="2">
    <source>
        <dbReference type="SAM" id="SignalP"/>
    </source>
</evidence>
<gene>
    <name evidence="3" type="ORF">AVDCRST_MAG89-4718</name>
</gene>
<dbReference type="EMBL" id="CADCTV010000993">
    <property type="protein sequence ID" value="CAA9372551.1"/>
    <property type="molecule type" value="Genomic_DNA"/>
</dbReference>
<feature type="compositionally biased region" description="Polar residues" evidence="1">
    <location>
        <begin position="186"/>
        <end position="204"/>
    </location>
</feature>
<keyword evidence="2" id="KW-0732">Signal</keyword>
<name>A0A6J4N426_9BACT</name>
<dbReference type="AlphaFoldDB" id="A0A6J4N426"/>
<dbReference type="Pfam" id="PF14224">
    <property type="entry name" value="DUF4331"/>
    <property type="match status" value="1"/>
</dbReference>
<reference evidence="3" key="1">
    <citation type="submission" date="2020-02" db="EMBL/GenBank/DDBJ databases">
        <authorList>
            <person name="Meier V. D."/>
        </authorList>
    </citation>
    <scope>NUCLEOTIDE SEQUENCE</scope>
    <source>
        <strain evidence="3">AVDCRST_MAG89</strain>
    </source>
</reference>
<evidence type="ECO:0000256" key="1">
    <source>
        <dbReference type="SAM" id="MobiDB-lite"/>
    </source>
</evidence>
<proteinExistence type="predicted"/>
<organism evidence="3">
    <name type="scientific">uncultured Gemmatimonadota bacterium</name>
    <dbReference type="NCBI Taxonomy" id="203437"/>
    <lineage>
        <taxon>Bacteria</taxon>
        <taxon>Pseudomonadati</taxon>
        <taxon>Gemmatimonadota</taxon>
        <taxon>environmental samples</taxon>
    </lineage>
</organism>
<sequence length="215" mass="22698">MWKMKTASALALALVAALSAGACSEDATRTIVEVQKKDTVTVTVTVRDTVRIGTANLVFDQIERLGNPLVSEVFVEKREHDFFNTTNPNTDVANFRDDIQRFVTGVAGRDAAYANAVASALTPDMLTVFPNRAAGVTALNADGSALVGWLTYVLSPGTGYGGRKLDNDDAVDKGLSVTFGSALGNNNNVSPGLTTDNVPDNQTDPDAFPYVAAPN</sequence>
<evidence type="ECO:0000313" key="3">
    <source>
        <dbReference type="EMBL" id="CAA9372551.1"/>
    </source>
</evidence>